<name>A0A451A8I3_9GAMM</name>
<dbReference type="AlphaFoldDB" id="A0A451A8I3"/>
<evidence type="ECO:0000313" key="2">
    <source>
        <dbReference type="EMBL" id="VFK70425.1"/>
    </source>
</evidence>
<dbReference type="EMBL" id="CAADGD010000028">
    <property type="protein sequence ID" value="VFK70425.1"/>
    <property type="molecule type" value="Genomic_DNA"/>
</dbReference>
<evidence type="ECO:0000313" key="1">
    <source>
        <dbReference type="EMBL" id="VFK62329.1"/>
    </source>
</evidence>
<dbReference type="GO" id="GO:0006488">
    <property type="term" value="P:dolichol-linked oligosaccharide biosynthetic process"/>
    <property type="evidence" value="ECO:0007669"/>
    <property type="project" value="InterPro"/>
</dbReference>
<dbReference type="Pfam" id="PF08660">
    <property type="entry name" value="Alg14"/>
    <property type="match status" value="1"/>
</dbReference>
<dbReference type="Gene3D" id="3.40.50.2000">
    <property type="entry name" value="Glycogen Phosphorylase B"/>
    <property type="match status" value="1"/>
</dbReference>
<accession>A0A451A8I3</accession>
<proteinExistence type="predicted"/>
<dbReference type="SUPFAM" id="SSF53756">
    <property type="entry name" value="UDP-Glycosyltransferase/glycogen phosphorylase"/>
    <property type="match status" value="1"/>
</dbReference>
<dbReference type="EMBL" id="CAADFZ010000023">
    <property type="protein sequence ID" value="VFK62329.1"/>
    <property type="molecule type" value="Genomic_DNA"/>
</dbReference>
<gene>
    <name evidence="1" type="ORF">BECKUNK1418G_GA0071005_102333</name>
    <name evidence="2" type="ORF">BECKUNK1418H_GA0071006_102833</name>
</gene>
<reference evidence="1" key="1">
    <citation type="submission" date="2019-02" db="EMBL/GenBank/DDBJ databases">
        <authorList>
            <person name="Gruber-Vodicka R. H."/>
            <person name="Seah K. B. B."/>
        </authorList>
    </citation>
    <scope>NUCLEOTIDE SEQUENCE</scope>
    <source>
        <strain evidence="2">BECK_BY19</strain>
        <strain evidence="1">BECK_BY8</strain>
    </source>
</reference>
<protein>
    <submittedName>
        <fullName evidence="1">Oligosaccharide biosynthesis protein Alg14 like</fullName>
    </submittedName>
</protein>
<dbReference type="InterPro" id="IPR013969">
    <property type="entry name" value="Oligosacch_biosynth_Alg14"/>
</dbReference>
<organism evidence="1">
    <name type="scientific">Candidatus Kentrum sp. UNK</name>
    <dbReference type="NCBI Taxonomy" id="2126344"/>
    <lineage>
        <taxon>Bacteria</taxon>
        <taxon>Pseudomonadati</taxon>
        <taxon>Pseudomonadota</taxon>
        <taxon>Gammaproteobacteria</taxon>
        <taxon>Candidatus Kentrum</taxon>
    </lineage>
</organism>
<sequence>MCCKTILLVASNGGHWIQLNRLRSAFEGFRKIYISTSDEDRDMVADGRFFTVPEASRWNKLKMLCLALKMLFFILRFRPDVVVSTGAAPGYFALRFGKWIGARTIWLDSIANVNRLSLSGQMVRPYADLWLTQWPHLSTESGPHYRGGVL</sequence>